<sequence>MIPAGSCQYLFTSSRSSSSFRTSFLSRNDRLCRRIIIAGLTISHIDAISRTKKGRKTEHILGIVQVCVCVCVCVCVFVCVCVLHRSMLYIGSVIVHIFLVTEHIVHTIIFRGYCKEFIQSN</sequence>
<protein>
    <submittedName>
        <fullName evidence="2">Uncharacterized protein</fullName>
    </submittedName>
</protein>
<keyword evidence="3" id="KW-1185">Reference proteome</keyword>
<organism evidence="2 3">
    <name type="scientific">Portunus trituberculatus</name>
    <name type="common">Swimming crab</name>
    <name type="synonym">Neptunus trituberculatus</name>
    <dbReference type="NCBI Taxonomy" id="210409"/>
    <lineage>
        <taxon>Eukaryota</taxon>
        <taxon>Metazoa</taxon>
        <taxon>Ecdysozoa</taxon>
        <taxon>Arthropoda</taxon>
        <taxon>Crustacea</taxon>
        <taxon>Multicrustacea</taxon>
        <taxon>Malacostraca</taxon>
        <taxon>Eumalacostraca</taxon>
        <taxon>Eucarida</taxon>
        <taxon>Decapoda</taxon>
        <taxon>Pleocyemata</taxon>
        <taxon>Brachyura</taxon>
        <taxon>Eubrachyura</taxon>
        <taxon>Portunoidea</taxon>
        <taxon>Portunidae</taxon>
        <taxon>Portuninae</taxon>
        <taxon>Portunus</taxon>
    </lineage>
</organism>
<comment type="caution">
    <text evidence="2">The sequence shown here is derived from an EMBL/GenBank/DDBJ whole genome shotgun (WGS) entry which is preliminary data.</text>
</comment>
<feature type="transmembrane region" description="Helical" evidence="1">
    <location>
        <begin position="60"/>
        <end position="83"/>
    </location>
</feature>
<evidence type="ECO:0000313" key="3">
    <source>
        <dbReference type="Proteomes" id="UP000324222"/>
    </source>
</evidence>
<accession>A0A5B7JSV6</accession>
<reference evidence="2 3" key="1">
    <citation type="submission" date="2019-05" db="EMBL/GenBank/DDBJ databases">
        <title>Another draft genome of Portunus trituberculatus and its Hox gene families provides insights of decapod evolution.</title>
        <authorList>
            <person name="Jeong J.-H."/>
            <person name="Song I."/>
            <person name="Kim S."/>
            <person name="Choi T."/>
            <person name="Kim D."/>
            <person name="Ryu S."/>
            <person name="Kim W."/>
        </authorList>
    </citation>
    <scope>NUCLEOTIDE SEQUENCE [LARGE SCALE GENOMIC DNA]</scope>
    <source>
        <tissue evidence="2">Muscle</tissue>
    </source>
</reference>
<dbReference type="AlphaFoldDB" id="A0A5B7JSV6"/>
<feature type="transmembrane region" description="Helical" evidence="1">
    <location>
        <begin position="89"/>
        <end position="110"/>
    </location>
</feature>
<keyword evidence="1" id="KW-0812">Transmembrane</keyword>
<proteinExistence type="predicted"/>
<dbReference type="EMBL" id="VSRR010104944">
    <property type="protein sequence ID" value="MPC96187.1"/>
    <property type="molecule type" value="Genomic_DNA"/>
</dbReference>
<name>A0A5B7JSV6_PORTR</name>
<dbReference type="Proteomes" id="UP000324222">
    <property type="component" value="Unassembled WGS sequence"/>
</dbReference>
<evidence type="ECO:0000313" key="2">
    <source>
        <dbReference type="EMBL" id="MPC96187.1"/>
    </source>
</evidence>
<gene>
    <name evidence="2" type="ORF">E2C01_091429</name>
</gene>
<evidence type="ECO:0000256" key="1">
    <source>
        <dbReference type="SAM" id="Phobius"/>
    </source>
</evidence>
<keyword evidence="1" id="KW-0472">Membrane</keyword>
<keyword evidence="1" id="KW-1133">Transmembrane helix</keyword>